<reference evidence="2" key="1">
    <citation type="submission" date="2022-11" db="UniProtKB">
        <authorList>
            <consortium name="WormBaseParasite"/>
        </authorList>
    </citation>
    <scope>IDENTIFICATION</scope>
</reference>
<protein>
    <submittedName>
        <fullName evidence="2">Uncharacterized protein</fullName>
    </submittedName>
</protein>
<keyword evidence="1" id="KW-1185">Reference proteome</keyword>
<accession>A0A914SE59</accession>
<dbReference type="Proteomes" id="UP000887564">
    <property type="component" value="Unplaced"/>
</dbReference>
<proteinExistence type="predicted"/>
<dbReference type="AlphaFoldDB" id="A0A914SE59"/>
<name>A0A914SE59_PAREQ</name>
<evidence type="ECO:0000313" key="2">
    <source>
        <dbReference type="WBParaSite" id="PEQ_0001234601-mRNA-1"/>
    </source>
</evidence>
<dbReference type="WBParaSite" id="PEQ_0001234601-mRNA-1">
    <property type="protein sequence ID" value="PEQ_0001234601-mRNA-1"/>
    <property type="gene ID" value="PEQ_0001234601"/>
</dbReference>
<sequence>MIWKTSAGDTNARTSGNCATSMEIPTFCRMPMGKTLEYIPTKQMNILTSNFEYSPKDQWNRISTVLSPELLPEDVRRVSHGQAPNELKGLIHRRLMWQAFQSPHHQPVFH</sequence>
<organism evidence="1 2">
    <name type="scientific">Parascaris equorum</name>
    <name type="common">Equine roundworm</name>
    <dbReference type="NCBI Taxonomy" id="6256"/>
    <lineage>
        <taxon>Eukaryota</taxon>
        <taxon>Metazoa</taxon>
        <taxon>Ecdysozoa</taxon>
        <taxon>Nematoda</taxon>
        <taxon>Chromadorea</taxon>
        <taxon>Rhabditida</taxon>
        <taxon>Spirurina</taxon>
        <taxon>Ascaridomorpha</taxon>
        <taxon>Ascaridoidea</taxon>
        <taxon>Ascarididae</taxon>
        <taxon>Parascaris</taxon>
    </lineage>
</organism>
<evidence type="ECO:0000313" key="1">
    <source>
        <dbReference type="Proteomes" id="UP000887564"/>
    </source>
</evidence>